<dbReference type="RefSeq" id="WP_213004353.1">
    <property type="nucleotide sequence ID" value="NZ_BOQN01000002.1"/>
</dbReference>
<dbReference type="PANTHER" id="PTHR43540:SF1">
    <property type="entry name" value="ISOCHORISMATASE HYDROLASE"/>
    <property type="match status" value="1"/>
</dbReference>
<sequence length="185" mass="19506">MSSSALLVMDVQNAVVHRYPDPDYLPRLGAAIATARAAGVPVIFAGVGFRPGFPEVSPRNRMFGAMAGRATGGDDRAMAFHADAAPAEGDPIVIKRRVSAFAGSDLDMLLRVQGIDHLVLTGIATSGVVLSTLRQAADLDFRLTVLSDGCLDADPEVHRVLTEKIFPAQADVLTVAAWEPKVSNG</sequence>
<dbReference type="EMBL" id="BOQN01000002">
    <property type="protein sequence ID" value="GIM88363.1"/>
    <property type="molecule type" value="Genomic_DNA"/>
</dbReference>
<dbReference type="SUPFAM" id="SSF52499">
    <property type="entry name" value="Isochorismatase-like hydrolases"/>
    <property type="match status" value="1"/>
</dbReference>
<feature type="domain" description="Isochorismatase-like" evidence="2">
    <location>
        <begin position="4"/>
        <end position="176"/>
    </location>
</feature>
<protein>
    <submittedName>
        <fullName evidence="3">Cysteine hydrolase</fullName>
    </submittedName>
</protein>
<keyword evidence="4" id="KW-1185">Reference proteome</keyword>
<organism evidence="3 4">
    <name type="scientific">Paractinoplanes toevensis</name>
    <dbReference type="NCBI Taxonomy" id="571911"/>
    <lineage>
        <taxon>Bacteria</taxon>
        <taxon>Bacillati</taxon>
        <taxon>Actinomycetota</taxon>
        <taxon>Actinomycetes</taxon>
        <taxon>Micromonosporales</taxon>
        <taxon>Micromonosporaceae</taxon>
        <taxon>Paractinoplanes</taxon>
    </lineage>
</organism>
<evidence type="ECO:0000256" key="1">
    <source>
        <dbReference type="ARBA" id="ARBA00022801"/>
    </source>
</evidence>
<dbReference type="Gene3D" id="3.40.50.850">
    <property type="entry name" value="Isochorismatase-like"/>
    <property type="match status" value="1"/>
</dbReference>
<dbReference type="Pfam" id="PF00857">
    <property type="entry name" value="Isochorismatase"/>
    <property type="match status" value="1"/>
</dbReference>
<comment type="caution">
    <text evidence="3">The sequence shown here is derived from an EMBL/GenBank/DDBJ whole genome shotgun (WGS) entry which is preliminary data.</text>
</comment>
<evidence type="ECO:0000259" key="2">
    <source>
        <dbReference type="Pfam" id="PF00857"/>
    </source>
</evidence>
<dbReference type="InterPro" id="IPR050272">
    <property type="entry name" value="Isochorismatase-like_hydrls"/>
</dbReference>
<evidence type="ECO:0000313" key="4">
    <source>
        <dbReference type="Proteomes" id="UP000677082"/>
    </source>
</evidence>
<evidence type="ECO:0000313" key="3">
    <source>
        <dbReference type="EMBL" id="GIM88363.1"/>
    </source>
</evidence>
<keyword evidence="1 3" id="KW-0378">Hydrolase</keyword>
<proteinExistence type="predicted"/>
<dbReference type="PANTHER" id="PTHR43540">
    <property type="entry name" value="PEROXYUREIDOACRYLATE/UREIDOACRYLATE AMIDOHYDROLASE-RELATED"/>
    <property type="match status" value="1"/>
</dbReference>
<gene>
    <name evidence="3" type="ORF">Ato02nite_001560</name>
</gene>
<reference evidence="3 4" key="1">
    <citation type="submission" date="2021-03" db="EMBL/GenBank/DDBJ databases">
        <title>Whole genome shotgun sequence of Actinoplanes toevensis NBRC 105298.</title>
        <authorList>
            <person name="Komaki H."/>
            <person name="Tamura T."/>
        </authorList>
    </citation>
    <scope>NUCLEOTIDE SEQUENCE [LARGE SCALE GENOMIC DNA]</scope>
    <source>
        <strain evidence="3 4">NBRC 105298</strain>
    </source>
</reference>
<dbReference type="AlphaFoldDB" id="A0A919T3S5"/>
<dbReference type="InterPro" id="IPR000868">
    <property type="entry name" value="Isochorismatase-like_dom"/>
</dbReference>
<dbReference type="GO" id="GO:0016787">
    <property type="term" value="F:hydrolase activity"/>
    <property type="evidence" value="ECO:0007669"/>
    <property type="project" value="UniProtKB-KW"/>
</dbReference>
<dbReference type="InterPro" id="IPR036380">
    <property type="entry name" value="Isochorismatase-like_sf"/>
</dbReference>
<accession>A0A919T3S5</accession>
<dbReference type="Proteomes" id="UP000677082">
    <property type="component" value="Unassembled WGS sequence"/>
</dbReference>
<name>A0A919T3S5_9ACTN</name>
<dbReference type="CDD" id="cd00431">
    <property type="entry name" value="cysteine_hydrolases"/>
    <property type="match status" value="1"/>
</dbReference>